<sequence length="221" mass="23895">MESIQSGTSASPPRTAAPLLGEPLPVELMNTIWADRDGVHDELTHPEGLAAWLRGVQPRLAPADGPSLAQLSNPSADELRRFRQLRDALRRLAAVTTGDTRLAQDTGSDPLTAAVSAVNEACAYAPSWSALMWTGDGGPTRTDVADGTLPARILSRVAEEGVRLFTGPGRAELRACHGPRCVLFFVRSHPRREWCSADCGNRARVARHYRRRRDAGEAAKA</sequence>
<feature type="compositionally biased region" description="Polar residues" evidence="1">
    <location>
        <begin position="1"/>
        <end position="12"/>
    </location>
</feature>
<dbReference type="InterPro" id="IPR021005">
    <property type="entry name" value="Znf_CGNR"/>
</dbReference>
<dbReference type="Gene3D" id="1.10.3300.10">
    <property type="entry name" value="Jann2411-like domain"/>
    <property type="match status" value="1"/>
</dbReference>
<dbReference type="Pfam" id="PF11706">
    <property type="entry name" value="zf-CGNR"/>
    <property type="match status" value="1"/>
</dbReference>
<dbReference type="RefSeq" id="WP_329073751.1">
    <property type="nucleotide sequence ID" value="NZ_CP108849.2"/>
</dbReference>
<dbReference type="InterPro" id="IPR023286">
    <property type="entry name" value="ABATE_dom_sf"/>
</dbReference>
<dbReference type="Proteomes" id="UP001432209">
    <property type="component" value="Chromosome"/>
</dbReference>
<dbReference type="GeneID" id="91347029"/>
<dbReference type="SUPFAM" id="SSF160904">
    <property type="entry name" value="Jann2411-like"/>
    <property type="match status" value="1"/>
</dbReference>
<evidence type="ECO:0000259" key="2">
    <source>
        <dbReference type="Pfam" id="PF11706"/>
    </source>
</evidence>
<evidence type="ECO:0000313" key="3">
    <source>
        <dbReference type="EMBL" id="WUX50192.1"/>
    </source>
</evidence>
<dbReference type="EMBL" id="CP109495">
    <property type="protein sequence ID" value="WUX50192.1"/>
    <property type="molecule type" value="Genomic_DNA"/>
</dbReference>
<proteinExistence type="predicted"/>
<dbReference type="InterPro" id="IPR010852">
    <property type="entry name" value="ABATE"/>
</dbReference>
<feature type="region of interest" description="Disordered" evidence="1">
    <location>
        <begin position="1"/>
        <end position="20"/>
    </location>
</feature>
<protein>
    <submittedName>
        <fullName evidence="3">ABATE domain-containing protein</fullName>
    </submittedName>
</protein>
<accession>A0ABZ1ZZW8</accession>
<evidence type="ECO:0000256" key="1">
    <source>
        <dbReference type="SAM" id="MobiDB-lite"/>
    </source>
</evidence>
<organism evidence="3 4">
    <name type="scientific">Streptomyces niveus</name>
    <name type="common">Streptomyces spheroides</name>
    <dbReference type="NCBI Taxonomy" id="193462"/>
    <lineage>
        <taxon>Bacteria</taxon>
        <taxon>Bacillati</taxon>
        <taxon>Actinomycetota</taxon>
        <taxon>Actinomycetes</taxon>
        <taxon>Kitasatosporales</taxon>
        <taxon>Streptomycetaceae</taxon>
        <taxon>Streptomyces</taxon>
    </lineage>
</organism>
<feature type="domain" description="Zinc finger CGNR" evidence="2">
    <location>
        <begin position="173"/>
        <end position="212"/>
    </location>
</feature>
<evidence type="ECO:0000313" key="4">
    <source>
        <dbReference type="Proteomes" id="UP001432209"/>
    </source>
</evidence>
<dbReference type="PANTHER" id="PTHR35525">
    <property type="entry name" value="BLL6575 PROTEIN"/>
    <property type="match status" value="1"/>
</dbReference>
<reference evidence="3" key="1">
    <citation type="submission" date="2022-10" db="EMBL/GenBank/DDBJ databases">
        <title>The complete genomes of actinobacterial strains from the NBC collection.</title>
        <authorList>
            <person name="Joergensen T.S."/>
            <person name="Alvarez Arevalo M."/>
            <person name="Sterndorff E.B."/>
            <person name="Faurdal D."/>
            <person name="Vuksanovic O."/>
            <person name="Mourched A.-S."/>
            <person name="Charusanti P."/>
            <person name="Shaw S."/>
            <person name="Blin K."/>
            <person name="Weber T."/>
        </authorList>
    </citation>
    <scope>NUCLEOTIDE SEQUENCE</scope>
    <source>
        <strain evidence="3">NBC_01432</strain>
    </source>
</reference>
<dbReference type="Pfam" id="PF07336">
    <property type="entry name" value="ABATE"/>
    <property type="match status" value="1"/>
</dbReference>
<gene>
    <name evidence="3" type="ORF">OG442_00680</name>
</gene>
<keyword evidence="4" id="KW-1185">Reference proteome</keyword>
<name>A0ABZ1ZZW8_STRNV</name>
<dbReference type="PANTHER" id="PTHR35525:SF3">
    <property type="entry name" value="BLL6575 PROTEIN"/>
    <property type="match status" value="1"/>
</dbReference>